<dbReference type="InParanoid" id="C3ZXH7"/>
<reference evidence="1" key="1">
    <citation type="journal article" date="2008" name="Nature">
        <title>The amphioxus genome and the evolution of the chordate karyotype.</title>
        <authorList>
            <consortium name="US DOE Joint Genome Institute (JGI-PGF)"/>
            <person name="Putnam N.H."/>
            <person name="Butts T."/>
            <person name="Ferrier D.E.K."/>
            <person name="Furlong R.F."/>
            <person name="Hellsten U."/>
            <person name="Kawashima T."/>
            <person name="Robinson-Rechavi M."/>
            <person name="Shoguchi E."/>
            <person name="Terry A."/>
            <person name="Yu J.-K."/>
            <person name="Benito-Gutierrez E.L."/>
            <person name="Dubchak I."/>
            <person name="Garcia-Fernandez J."/>
            <person name="Gibson-Brown J.J."/>
            <person name="Grigoriev I.V."/>
            <person name="Horton A.C."/>
            <person name="de Jong P.J."/>
            <person name="Jurka J."/>
            <person name="Kapitonov V.V."/>
            <person name="Kohara Y."/>
            <person name="Kuroki Y."/>
            <person name="Lindquist E."/>
            <person name="Lucas S."/>
            <person name="Osoegawa K."/>
            <person name="Pennacchio L.A."/>
            <person name="Salamov A.A."/>
            <person name="Satou Y."/>
            <person name="Sauka-Spengler T."/>
            <person name="Schmutz J."/>
            <person name="Shin-I T."/>
            <person name="Toyoda A."/>
            <person name="Bronner-Fraser M."/>
            <person name="Fujiyama A."/>
            <person name="Holland L.Z."/>
            <person name="Holland P.W.H."/>
            <person name="Satoh N."/>
            <person name="Rokhsar D.S."/>
        </authorList>
    </citation>
    <scope>NUCLEOTIDE SEQUENCE [LARGE SCALE GENOMIC DNA]</scope>
    <source>
        <strain evidence="1">S238N-H82</strain>
        <tissue evidence="1">Testes</tissue>
    </source>
</reference>
<organism>
    <name type="scientific">Branchiostoma floridae</name>
    <name type="common">Florida lancelet</name>
    <name type="synonym">Amphioxus</name>
    <dbReference type="NCBI Taxonomy" id="7739"/>
    <lineage>
        <taxon>Eukaryota</taxon>
        <taxon>Metazoa</taxon>
        <taxon>Chordata</taxon>
        <taxon>Cephalochordata</taxon>
        <taxon>Leptocardii</taxon>
        <taxon>Amphioxiformes</taxon>
        <taxon>Branchiostomatidae</taxon>
        <taxon>Branchiostoma</taxon>
    </lineage>
</organism>
<name>C3ZXH7_BRAFL</name>
<evidence type="ECO:0000313" key="1">
    <source>
        <dbReference type="EMBL" id="EEN42756.1"/>
    </source>
</evidence>
<dbReference type="EMBL" id="GG666712">
    <property type="protein sequence ID" value="EEN42756.1"/>
    <property type="molecule type" value="Genomic_DNA"/>
</dbReference>
<proteinExistence type="predicted"/>
<protein>
    <submittedName>
        <fullName evidence="1">Uncharacterized protein</fullName>
    </submittedName>
</protein>
<accession>C3ZXH7</accession>
<sequence>MPRADKGALPAGKKISDFITRITVNLDDDEQEDTGDVCTHYHTDHSVVFTARYRAGYRVARSVDGTGLRVSKAALRSPELTKWRREGAGEGQVVVPEYTPKFRQTRRRNGNKTQFSLISDKLIVFKGG</sequence>
<dbReference type="AlphaFoldDB" id="C3ZXH7"/>
<gene>
    <name evidence="1" type="ORF">BRAFLDRAFT_105743</name>
</gene>